<dbReference type="Pfam" id="PF04203">
    <property type="entry name" value="Sortase"/>
    <property type="match status" value="1"/>
</dbReference>
<dbReference type="CDD" id="cd06165">
    <property type="entry name" value="Sortase_A"/>
    <property type="match status" value="1"/>
</dbReference>
<dbReference type="RefSeq" id="WP_006588543.1">
    <property type="nucleotide sequence ID" value="NZ_CATOUX010000011.1"/>
</dbReference>
<feature type="active site" description="Acyl-thioester intermediate" evidence="4">
    <location>
        <position position="204"/>
    </location>
</feature>
<dbReference type="SUPFAM" id="SSF63817">
    <property type="entry name" value="Sortase"/>
    <property type="match status" value="1"/>
</dbReference>
<evidence type="ECO:0000256" key="4">
    <source>
        <dbReference type="PIRSR" id="PIRSR605754-1"/>
    </source>
</evidence>
<organism evidence="6 8">
    <name type="scientific">Lactobacillus jensenii</name>
    <dbReference type="NCBI Taxonomy" id="109790"/>
    <lineage>
        <taxon>Bacteria</taxon>
        <taxon>Bacillati</taxon>
        <taxon>Bacillota</taxon>
        <taxon>Bacilli</taxon>
        <taxon>Lactobacillales</taxon>
        <taxon>Lactobacillaceae</taxon>
        <taxon>Lactobacillus</taxon>
    </lineage>
</organism>
<protein>
    <submittedName>
        <fullName evidence="6">Class A sortase</fullName>
    </submittedName>
</protein>
<sequence>MTILKKKGIVITSLIVILIGILGFWKYQSDLANQNLLNRKIDAPITRKMPRATLKKSSIKQFTDDDLLKYRKAAFNMNLDKYPNGYLDIPSIGVYLPIYNRANNYTLSLGVGKDYFLDSEMGQGNFVLAGHNMERPHVLLSDLYKVKIGQKIILHGQDRNYEYSITSKQVVSPYVKFVNGQAAAGSAFYLPKGNETPLVTVYTCAAGGATRLVVQGTLNEGENY</sequence>
<evidence type="ECO:0000256" key="1">
    <source>
        <dbReference type="ARBA" id="ARBA00022670"/>
    </source>
</evidence>
<dbReference type="Gene3D" id="2.40.260.10">
    <property type="entry name" value="Sortase"/>
    <property type="match status" value="1"/>
</dbReference>
<keyword evidence="5" id="KW-0472">Membrane</keyword>
<evidence type="ECO:0000313" key="6">
    <source>
        <dbReference type="EMBL" id="KAA9321819.1"/>
    </source>
</evidence>
<dbReference type="EMBL" id="JBBVUL010000001">
    <property type="protein sequence ID" value="MEL0564390.1"/>
    <property type="molecule type" value="Genomic_DNA"/>
</dbReference>
<gene>
    <name evidence="7" type="ORF">AAC431_00425</name>
    <name evidence="6" type="ORF">F6H94_05965</name>
</gene>
<evidence type="ECO:0000256" key="5">
    <source>
        <dbReference type="SAM" id="Phobius"/>
    </source>
</evidence>
<evidence type="ECO:0000313" key="9">
    <source>
        <dbReference type="Proteomes" id="UP001385848"/>
    </source>
</evidence>
<reference evidence="6 8" key="1">
    <citation type="submission" date="2019-09" db="EMBL/GenBank/DDBJ databases">
        <title>Draft genome sequence assemblies of isolates from the urinary tract.</title>
        <authorList>
            <person name="Mores C.R."/>
            <person name="Putonti C."/>
            <person name="Wolfe A.J."/>
        </authorList>
    </citation>
    <scope>NUCLEOTIDE SEQUENCE [LARGE SCALE GENOMIC DNA]</scope>
    <source>
        <strain evidence="6 8">UMB246</strain>
    </source>
</reference>
<keyword evidence="5" id="KW-0812">Transmembrane</keyword>
<keyword evidence="2" id="KW-0378">Hydrolase</keyword>
<feature type="transmembrane region" description="Helical" evidence="5">
    <location>
        <begin position="9"/>
        <end position="27"/>
    </location>
</feature>
<dbReference type="InterPro" id="IPR023365">
    <property type="entry name" value="Sortase_dom-sf"/>
</dbReference>
<dbReference type="Proteomes" id="UP001385848">
    <property type="component" value="Unassembled WGS sequence"/>
</dbReference>
<dbReference type="OrthoDB" id="2329152at2"/>
<evidence type="ECO:0000313" key="7">
    <source>
        <dbReference type="EMBL" id="MEL0564390.1"/>
    </source>
</evidence>
<evidence type="ECO:0000256" key="2">
    <source>
        <dbReference type="ARBA" id="ARBA00022801"/>
    </source>
</evidence>
<keyword evidence="5" id="KW-1133">Transmembrane helix</keyword>
<reference evidence="7 9" key="2">
    <citation type="submission" date="2024-04" db="EMBL/GenBank/DDBJ databases">
        <title>Three lactobacilli isolated from voided urine samples from females with type 2 diabetes.</title>
        <authorList>
            <person name="Kula A."/>
            <person name="Stegman N."/>
            <person name="Putonti C."/>
        </authorList>
    </citation>
    <scope>NUCLEOTIDE SEQUENCE [LARGE SCALE GENOMIC DNA]</scope>
    <source>
        <strain evidence="7 9">1855</strain>
    </source>
</reference>
<name>A0A2I1XPF8_LACJE</name>
<accession>A0A2I1XPF8</accession>
<dbReference type="AlphaFoldDB" id="A0A2I1XPF8"/>
<evidence type="ECO:0000256" key="3">
    <source>
        <dbReference type="ARBA" id="ARBA00022807"/>
    </source>
</evidence>
<comment type="caution">
    <text evidence="6">The sequence shown here is derived from an EMBL/GenBank/DDBJ whole genome shotgun (WGS) entry which is preliminary data.</text>
</comment>
<keyword evidence="3" id="KW-0788">Thiol protease</keyword>
<keyword evidence="1" id="KW-0645">Protease</keyword>
<dbReference type="EMBL" id="VYWW01000025">
    <property type="protein sequence ID" value="KAA9321819.1"/>
    <property type="molecule type" value="Genomic_DNA"/>
</dbReference>
<dbReference type="InterPro" id="IPR005754">
    <property type="entry name" value="Sortase"/>
</dbReference>
<dbReference type="Proteomes" id="UP000327236">
    <property type="component" value="Unassembled WGS sequence"/>
</dbReference>
<dbReference type="GO" id="GO:0008234">
    <property type="term" value="F:cysteine-type peptidase activity"/>
    <property type="evidence" value="ECO:0007669"/>
    <property type="project" value="UniProtKB-KW"/>
</dbReference>
<dbReference type="GO" id="GO:0006508">
    <property type="term" value="P:proteolysis"/>
    <property type="evidence" value="ECO:0007669"/>
    <property type="project" value="UniProtKB-KW"/>
</dbReference>
<evidence type="ECO:0000313" key="8">
    <source>
        <dbReference type="Proteomes" id="UP000327236"/>
    </source>
</evidence>
<dbReference type="NCBIfam" id="TIGR01076">
    <property type="entry name" value="sortase_fam"/>
    <property type="match status" value="1"/>
</dbReference>
<proteinExistence type="predicted"/>
<keyword evidence="9" id="KW-1185">Reference proteome</keyword>
<feature type="active site" description="Proton donor/acceptor" evidence="4">
    <location>
        <position position="131"/>
    </location>
</feature>
<dbReference type="InterPro" id="IPR042007">
    <property type="entry name" value="Sortase_A"/>
</dbReference>